<sequence length="338" mass="37539">MKFLLTALLAGFVAADAHDERAKCISQSQPNPIWDVYPGNITGTINSTIAILPIPYSLARSIIPAKYTILKNAYQSLLPHLAHDMYPAVLQTVRDHEVRFGEYKIDDFSRASIDFPFVDLLGDGHTSFRWSPTMLITAANQMAQHGAGEYGTTVYPATFEPECNAYEFTEDGQSTYFRARGEIDGKEGLVDTIFKSAERQPADYAGFMSFLINATNQPSFADGKQCDYYVRLFNTTLSTGENAAVPVQGSVRAKMNLFDEEMKWDSVFGVRVDTAFIENHLYSCEGLRGFDGIGEQKMEIAWPHEPATTNSTFLPAFSLSGMQVLANYLISPIKRVVA</sequence>
<accession>A0A6A6U8X5</accession>
<evidence type="ECO:0000313" key="3">
    <source>
        <dbReference type="Proteomes" id="UP000799302"/>
    </source>
</evidence>
<protein>
    <submittedName>
        <fullName evidence="2">Uncharacterized protein</fullName>
    </submittedName>
</protein>
<name>A0A6A6U8X5_9PEZI</name>
<feature type="chain" id="PRO_5025374053" evidence="1">
    <location>
        <begin position="18"/>
        <end position="338"/>
    </location>
</feature>
<evidence type="ECO:0000313" key="2">
    <source>
        <dbReference type="EMBL" id="KAF2667558.1"/>
    </source>
</evidence>
<organism evidence="2 3">
    <name type="scientific">Microthyrium microscopicum</name>
    <dbReference type="NCBI Taxonomy" id="703497"/>
    <lineage>
        <taxon>Eukaryota</taxon>
        <taxon>Fungi</taxon>
        <taxon>Dikarya</taxon>
        <taxon>Ascomycota</taxon>
        <taxon>Pezizomycotina</taxon>
        <taxon>Dothideomycetes</taxon>
        <taxon>Dothideomycetes incertae sedis</taxon>
        <taxon>Microthyriales</taxon>
        <taxon>Microthyriaceae</taxon>
        <taxon>Microthyrium</taxon>
    </lineage>
</organism>
<dbReference type="AlphaFoldDB" id="A0A6A6U8X5"/>
<proteinExistence type="predicted"/>
<dbReference type="EMBL" id="MU004237">
    <property type="protein sequence ID" value="KAF2667558.1"/>
    <property type="molecule type" value="Genomic_DNA"/>
</dbReference>
<keyword evidence="1" id="KW-0732">Signal</keyword>
<dbReference type="Proteomes" id="UP000799302">
    <property type="component" value="Unassembled WGS sequence"/>
</dbReference>
<reference evidence="2" key="1">
    <citation type="journal article" date="2020" name="Stud. Mycol.">
        <title>101 Dothideomycetes genomes: a test case for predicting lifestyles and emergence of pathogens.</title>
        <authorList>
            <person name="Haridas S."/>
            <person name="Albert R."/>
            <person name="Binder M."/>
            <person name="Bloem J."/>
            <person name="Labutti K."/>
            <person name="Salamov A."/>
            <person name="Andreopoulos B."/>
            <person name="Baker S."/>
            <person name="Barry K."/>
            <person name="Bills G."/>
            <person name="Bluhm B."/>
            <person name="Cannon C."/>
            <person name="Castanera R."/>
            <person name="Culley D."/>
            <person name="Daum C."/>
            <person name="Ezra D."/>
            <person name="Gonzalez J."/>
            <person name="Henrissat B."/>
            <person name="Kuo A."/>
            <person name="Liang C."/>
            <person name="Lipzen A."/>
            <person name="Lutzoni F."/>
            <person name="Magnuson J."/>
            <person name="Mondo S."/>
            <person name="Nolan M."/>
            <person name="Ohm R."/>
            <person name="Pangilinan J."/>
            <person name="Park H.-J."/>
            <person name="Ramirez L."/>
            <person name="Alfaro M."/>
            <person name="Sun H."/>
            <person name="Tritt A."/>
            <person name="Yoshinaga Y."/>
            <person name="Zwiers L.-H."/>
            <person name="Turgeon B."/>
            <person name="Goodwin S."/>
            <person name="Spatafora J."/>
            <person name="Crous P."/>
            <person name="Grigoriev I."/>
        </authorList>
    </citation>
    <scope>NUCLEOTIDE SEQUENCE</scope>
    <source>
        <strain evidence="2">CBS 115976</strain>
    </source>
</reference>
<gene>
    <name evidence="2" type="ORF">BT63DRAFT_295021</name>
</gene>
<dbReference type="OrthoDB" id="265717at2759"/>
<evidence type="ECO:0000256" key="1">
    <source>
        <dbReference type="SAM" id="SignalP"/>
    </source>
</evidence>
<feature type="signal peptide" evidence="1">
    <location>
        <begin position="1"/>
        <end position="17"/>
    </location>
</feature>
<keyword evidence="3" id="KW-1185">Reference proteome</keyword>